<feature type="transmembrane region" description="Helical" evidence="11">
    <location>
        <begin position="754"/>
        <end position="777"/>
    </location>
</feature>
<feature type="transmembrane region" description="Helical" evidence="11">
    <location>
        <begin position="825"/>
        <end position="848"/>
    </location>
</feature>
<evidence type="ECO:0000256" key="7">
    <source>
        <dbReference type="ARBA" id="ARBA00022967"/>
    </source>
</evidence>
<dbReference type="Gene3D" id="1.20.1110.10">
    <property type="entry name" value="Calcium-transporting ATPase, transmembrane domain"/>
    <property type="match status" value="1"/>
</dbReference>
<evidence type="ECO:0000313" key="13">
    <source>
        <dbReference type="EMBL" id="NDV29300.1"/>
    </source>
</evidence>
<dbReference type="InterPro" id="IPR059000">
    <property type="entry name" value="ATPase_P-type_domA"/>
</dbReference>
<reference evidence="13" key="1">
    <citation type="journal article" date="2020" name="J. Eukaryot. Microbiol.">
        <title>De novo Sequencing, Assembly and Annotation of the Transcriptome for the Free-Living Testate Amoeba Arcella intermedia.</title>
        <authorList>
            <person name="Ribeiro G.M."/>
            <person name="Porfirio-Sousa A.L."/>
            <person name="Maurer-Alcala X.X."/>
            <person name="Katz L.A."/>
            <person name="Lahr D.J.G."/>
        </authorList>
    </citation>
    <scope>NUCLEOTIDE SEQUENCE</scope>
</reference>
<dbReference type="SFLD" id="SFLDF00027">
    <property type="entry name" value="p-type_atpase"/>
    <property type="match status" value="1"/>
</dbReference>
<keyword evidence="8 11" id="KW-1133">Transmembrane helix</keyword>
<dbReference type="SUPFAM" id="SSF81660">
    <property type="entry name" value="Metal cation-transporting ATPase, ATP-binding domain N"/>
    <property type="match status" value="1"/>
</dbReference>
<keyword evidence="7" id="KW-1278">Translocase</keyword>
<feature type="transmembrane region" description="Helical" evidence="11">
    <location>
        <begin position="892"/>
        <end position="914"/>
    </location>
</feature>
<feature type="transmembrane region" description="Helical" evidence="11">
    <location>
        <begin position="863"/>
        <end position="880"/>
    </location>
</feature>
<sequence length="980" mass="108141">MRSNCNGLTEKEVSLSREKFGSNELPPPPKESFMDKLKDNFDDPLIKILCVALGITSLLALFGYADWVEGIGIALAVLLATFVSTFSEYKNEETFQKLQSDAGMVRCNVFRGGNDLLSIPITEIVVGDHILLDAGALVPADGVLVHGKLLVNQQSLTGEPKSVRKIAITSSNYVPSDIEEECLVDPHLLFRGSVVDDGEGIVRITTVGRNTIYGKLAAELSLTDDRESPLQFKLGKLADAISRLGYFGAACIAVSFLFKQYIMDPGWSFSATSKYIFGTPLVAFQDLVNSVILAIIVIVVAVPEGLPMMIAMVLSLNMRKLLNDQVLVRKLLGIETAGSLSILFCDKTGTLTRGDFHPEVFITGNGDRFRKMDDIPDQLAKILAFSLQESTTSIRNSKTGQILGGNSSDRAMVSFLPAQMWLPSEQFTHVEQTVLFNSSRKFSATQVGVAEPYFQRAPWFRDATAPSSPLSKYSRYITVVKGAPEILLPNCTTYYADNGAVLPLQDLRGTVDLQIEEVSRRGTRVIVIATSKQHLAGEVGEYVDDHSSSVISEKNKKYEDDNDLNFNKPPVELTLVGIFGVSDQIRPNTKQAVQQCRSGGIKTVMITGDKVETAVSVAQEIGLMDDDSTLTRAHAMIDYTLPENGVLTSSQLRRMSDEQLEALLPRVKVIARALPVDKSRLVKIAQNIGHVVGMTGDGVNDSAALRLADVGFAMGSGAEVAKEAADIVILDDNFASIAKSILYGRTIFKSIRKFIVFQSTVNLSSTIIVFLGPFLGFDFPLSLIQLLWVNLVMDTFSAIAHGGSPPLSRYMAQNPIKREAPIINLYMWSAIIANGLFIALLCILFLVWDPIEKLFVREGDVNTPAFLTGFFCFFIFITNFNSFNVRTKDINIFSGILDNMAFVFVVAFIFLIQIFFTEYGGNLLRTVELEWKEWFYITGIAALIIPFDVFRKLVIVPHVRQYLKTRANRVPRMKGVEVIQ</sequence>
<evidence type="ECO:0000256" key="6">
    <source>
        <dbReference type="ARBA" id="ARBA00022842"/>
    </source>
</evidence>
<dbReference type="InterPro" id="IPR006068">
    <property type="entry name" value="ATPase_P-typ_cation-transptr_C"/>
</dbReference>
<dbReference type="Pfam" id="PF00689">
    <property type="entry name" value="Cation_ATPase_C"/>
    <property type="match status" value="1"/>
</dbReference>
<dbReference type="InterPro" id="IPR004014">
    <property type="entry name" value="ATPase_P-typ_cation-transptr_N"/>
</dbReference>
<dbReference type="GO" id="GO:0046872">
    <property type="term" value="F:metal ion binding"/>
    <property type="evidence" value="ECO:0007669"/>
    <property type="project" value="UniProtKB-KW"/>
</dbReference>
<dbReference type="Gene3D" id="2.70.150.10">
    <property type="entry name" value="Calcium-transporting ATPase, cytoplasmic transduction domain A"/>
    <property type="match status" value="1"/>
</dbReference>
<comment type="subcellular location">
    <subcellularLocation>
        <location evidence="1">Membrane</location>
        <topology evidence="1">Multi-pass membrane protein</topology>
    </subcellularLocation>
</comment>
<dbReference type="Gene3D" id="3.40.50.1000">
    <property type="entry name" value="HAD superfamily/HAD-like"/>
    <property type="match status" value="1"/>
</dbReference>
<feature type="compositionally biased region" description="Basic and acidic residues" evidence="10">
    <location>
        <begin position="9"/>
        <end position="21"/>
    </location>
</feature>
<evidence type="ECO:0000256" key="8">
    <source>
        <dbReference type="ARBA" id="ARBA00022989"/>
    </source>
</evidence>
<dbReference type="Pfam" id="PF00122">
    <property type="entry name" value="E1-E2_ATPase"/>
    <property type="match status" value="1"/>
</dbReference>
<dbReference type="Pfam" id="PF00690">
    <property type="entry name" value="Cation_ATPase_N"/>
    <property type="match status" value="1"/>
</dbReference>
<evidence type="ECO:0000256" key="11">
    <source>
        <dbReference type="SAM" id="Phobius"/>
    </source>
</evidence>
<evidence type="ECO:0000259" key="12">
    <source>
        <dbReference type="SMART" id="SM00831"/>
    </source>
</evidence>
<dbReference type="SMART" id="SM00831">
    <property type="entry name" value="Cation_ATPase_N"/>
    <property type="match status" value="1"/>
</dbReference>
<dbReference type="InterPro" id="IPR001757">
    <property type="entry name" value="P_typ_ATPase"/>
</dbReference>
<evidence type="ECO:0000256" key="5">
    <source>
        <dbReference type="ARBA" id="ARBA00022840"/>
    </source>
</evidence>
<dbReference type="AlphaFoldDB" id="A0A6B2KWZ1"/>
<dbReference type="GO" id="GO:0005886">
    <property type="term" value="C:plasma membrane"/>
    <property type="evidence" value="ECO:0007669"/>
    <property type="project" value="TreeGrafter"/>
</dbReference>
<evidence type="ECO:0000256" key="4">
    <source>
        <dbReference type="ARBA" id="ARBA00022741"/>
    </source>
</evidence>
<accession>A0A6B2KWZ1</accession>
<dbReference type="PRINTS" id="PR00119">
    <property type="entry name" value="CATATPASE"/>
</dbReference>
<dbReference type="SFLD" id="SFLDS00003">
    <property type="entry name" value="Haloacid_Dehalogenase"/>
    <property type="match status" value="1"/>
</dbReference>
<dbReference type="GO" id="GO:0005524">
    <property type="term" value="F:ATP binding"/>
    <property type="evidence" value="ECO:0007669"/>
    <property type="project" value="UniProtKB-KW"/>
</dbReference>
<dbReference type="InterPro" id="IPR023299">
    <property type="entry name" value="ATPase_P-typ_cyto_dom_N"/>
</dbReference>
<feature type="transmembrane region" description="Helical" evidence="11">
    <location>
        <begin position="71"/>
        <end position="89"/>
    </location>
</feature>
<dbReference type="Pfam" id="PF08282">
    <property type="entry name" value="Hydrolase_3"/>
    <property type="match status" value="1"/>
</dbReference>
<feature type="region of interest" description="Disordered" evidence="10">
    <location>
        <begin position="1"/>
        <end position="27"/>
    </location>
</feature>
<dbReference type="SFLD" id="SFLDG00002">
    <property type="entry name" value="C1.7:_P-type_atpase_like"/>
    <property type="match status" value="1"/>
</dbReference>
<dbReference type="SUPFAM" id="SSF81665">
    <property type="entry name" value="Calcium ATPase, transmembrane domain M"/>
    <property type="match status" value="1"/>
</dbReference>
<evidence type="ECO:0000256" key="9">
    <source>
        <dbReference type="ARBA" id="ARBA00023136"/>
    </source>
</evidence>
<keyword evidence="2 11" id="KW-0812">Transmembrane</keyword>
<keyword evidence="5" id="KW-0067">ATP-binding</keyword>
<dbReference type="InterPro" id="IPR036412">
    <property type="entry name" value="HAD-like_sf"/>
</dbReference>
<feature type="transmembrane region" description="Helical" evidence="11">
    <location>
        <begin position="291"/>
        <end position="314"/>
    </location>
</feature>
<protein>
    <recommendedName>
        <fullName evidence="12">Cation-transporting P-type ATPase N-terminal domain-containing protein</fullName>
    </recommendedName>
</protein>
<evidence type="ECO:0000256" key="1">
    <source>
        <dbReference type="ARBA" id="ARBA00004141"/>
    </source>
</evidence>
<dbReference type="Gene3D" id="3.40.1110.10">
    <property type="entry name" value="Calcium-transporting ATPase, cytoplasmic domain N"/>
    <property type="match status" value="1"/>
</dbReference>
<dbReference type="EMBL" id="GIBP01000331">
    <property type="protein sequence ID" value="NDV29300.1"/>
    <property type="molecule type" value="Transcribed_RNA"/>
</dbReference>
<dbReference type="InterPro" id="IPR023298">
    <property type="entry name" value="ATPase_P-typ_TM_dom_sf"/>
</dbReference>
<evidence type="ECO:0000256" key="3">
    <source>
        <dbReference type="ARBA" id="ARBA00022723"/>
    </source>
</evidence>
<dbReference type="PANTHER" id="PTHR24093">
    <property type="entry name" value="CATION TRANSPORTING ATPASE"/>
    <property type="match status" value="1"/>
</dbReference>
<feature type="transmembrane region" description="Helical" evidence="11">
    <location>
        <begin position="934"/>
        <end position="954"/>
    </location>
</feature>
<keyword evidence="3" id="KW-0479">Metal-binding</keyword>
<feature type="domain" description="Cation-transporting P-type ATPase N-terminal" evidence="12">
    <location>
        <begin position="3"/>
        <end position="61"/>
    </location>
</feature>
<dbReference type="InterPro" id="IPR044492">
    <property type="entry name" value="P_typ_ATPase_HD_dom"/>
</dbReference>
<dbReference type="PRINTS" id="PR00121">
    <property type="entry name" value="NAKATPASE"/>
</dbReference>
<keyword evidence="9 11" id="KW-0472">Membrane</keyword>
<dbReference type="GO" id="GO:0005388">
    <property type="term" value="F:P-type calcium transporter activity"/>
    <property type="evidence" value="ECO:0007669"/>
    <property type="project" value="TreeGrafter"/>
</dbReference>
<name>A0A6B2KWZ1_9EUKA</name>
<dbReference type="PROSITE" id="PS00154">
    <property type="entry name" value="ATPASE_E1_E2"/>
    <property type="match status" value="1"/>
</dbReference>
<dbReference type="InterPro" id="IPR018303">
    <property type="entry name" value="ATPase_P-typ_P_site"/>
</dbReference>
<dbReference type="InterPro" id="IPR008250">
    <property type="entry name" value="ATPase_P-typ_transduc_dom_A_sf"/>
</dbReference>
<organism evidence="13">
    <name type="scientific">Arcella intermedia</name>
    <dbReference type="NCBI Taxonomy" id="1963864"/>
    <lineage>
        <taxon>Eukaryota</taxon>
        <taxon>Amoebozoa</taxon>
        <taxon>Tubulinea</taxon>
        <taxon>Elardia</taxon>
        <taxon>Arcellinida</taxon>
        <taxon>Sphaerothecina</taxon>
        <taxon>Arcellidae</taxon>
        <taxon>Arcella</taxon>
    </lineage>
</organism>
<feature type="transmembrane region" description="Helical" evidence="11">
    <location>
        <begin position="44"/>
        <end position="65"/>
    </location>
</feature>
<keyword evidence="6" id="KW-0460">Magnesium</keyword>
<dbReference type="NCBIfam" id="TIGR01494">
    <property type="entry name" value="ATPase_P-type"/>
    <property type="match status" value="1"/>
</dbReference>
<dbReference type="GO" id="GO:0016887">
    <property type="term" value="F:ATP hydrolysis activity"/>
    <property type="evidence" value="ECO:0007669"/>
    <property type="project" value="InterPro"/>
</dbReference>
<dbReference type="PANTHER" id="PTHR24093:SF477">
    <property type="entry name" value="CALCIUM-TRANSPORTING ATPASE"/>
    <property type="match status" value="1"/>
</dbReference>
<dbReference type="SUPFAM" id="SSF81653">
    <property type="entry name" value="Calcium ATPase, transduction domain A"/>
    <property type="match status" value="1"/>
</dbReference>
<keyword evidence="4" id="KW-0547">Nucleotide-binding</keyword>
<dbReference type="Pfam" id="PF13246">
    <property type="entry name" value="Cation_ATPase"/>
    <property type="match status" value="1"/>
</dbReference>
<evidence type="ECO:0000256" key="2">
    <source>
        <dbReference type="ARBA" id="ARBA00022692"/>
    </source>
</evidence>
<proteinExistence type="predicted"/>
<dbReference type="InterPro" id="IPR023214">
    <property type="entry name" value="HAD_sf"/>
</dbReference>
<feature type="transmembrane region" description="Helical" evidence="11">
    <location>
        <begin position="244"/>
        <end position="262"/>
    </location>
</feature>
<evidence type="ECO:0000256" key="10">
    <source>
        <dbReference type="SAM" id="MobiDB-lite"/>
    </source>
</evidence>
<dbReference type="SUPFAM" id="SSF56784">
    <property type="entry name" value="HAD-like"/>
    <property type="match status" value="1"/>
</dbReference>
<feature type="transmembrane region" description="Helical" evidence="11">
    <location>
        <begin position="783"/>
        <end position="804"/>
    </location>
</feature>